<evidence type="ECO:0000256" key="2">
    <source>
        <dbReference type="ARBA" id="ARBA00022801"/>
    </source>
</evidence>
<dbReference type="Gene3D" id="3.30.420.40">
    <property type="match status" value="1"/>
</dbReference>
<feature type="binding site" evidence="3">
    <location>
        <begin position="259"/>
        <end position="263"/>
    </location>
    <ligand>
        <name>ATP</name>
        <dbReference type="ChEBI" id="CHEBI:30616"/>
    </ligand>
</feature>
<organism evidence="4 5">
    <name type="scientific">Rhinolophus ferrumequinum</name>
    <name type="common">Greater horseshoe bat</name>
    <dbReference type="NCBI Taxonomy" id="59479"/>
    <lineage>
        <taxon>Eukaryota</taxon>
        <taxon>Metazoa</taxon>
        <taxon>Chordata</taxon>
        <taxon>Craniata</taxon>
        <taxon>Vertebrata</taxon>
        <taxon>Euteleostomi</taxon>
        <taxon>Mammalia</taxon>
        <taxon>Eutheria</taxon>
        <taxon>Laurasiatheria</taxon>
        <taxon>Chiroptera</taxon>
        <taxon>Yinpterochiroptera</taxon>
        <taxon>Rhinolophoidea</taxon>
        <taxon>Rhinolophidae</taxon>
        <taxon>Rhinolophinae</taxon>
        <taxon>Rhinolophus</taxon>
    </lineage>
</organism>
<reference evidence="4" key="4">
    <citation type="submission" date="2025-08" db="UniProtKB">
        <authorList>
            <consortium name="Ensembl"/>
        </authorList>
    </citation>
    <scope>IDENTIFICATION</scope>
</reference>
<dbReference type="AlphaFoldDB" id="A0A671EWJ1"/>
<evidence type="ECO:0000256" key="3">
    <source>
        <dbReference type="PIRSR" id="PIRSR600407-2"/>
    </source>
</evidence>
<dbReference type="InterPro" id="IPR000407">
    <property type="entry name" value="GDA1_CD39_NTPase"/>
</dbReference>
<comment type="similarity">
    <text evidence="1">Belongs to the GDA1/CD39 NTPase family.</text>
</comment>
<reference evidence="4" key="5">
    <citation type="submission" date="2025-09" db="UniProtKB">
        <authorList>
            <consortium name="Ensembl"/>
        </authorList>
    </citation>
    <scope>IDENTIFICATION</scope>
</reference>
<reference evidence="4 5" key="2">
    <citation type="journal article" date="2018" name="Annu Rev Anim Biosci">
        <title>Bat Biology, Genomes, and the Bat1K Project: To Generate Chromosome-Level Genomes for All Living Bat Species.</title>
        <authorList>
            <person name="Teeling E.C."/>
            <person name="Vernes S.C."/>
            <person name="Davalos L.M."/>
            <person name="Ray D.A."/>
            <person name="Gilbert M.T.P."/>
            <person name="Myers E."/>
        </authorList>
    </citation>
    <scope>NUCLEOTIDE SEQUENCE</scope>
</reference>
<dbReference type="PANTHER" id="PTHR11782">
    <property type="entry name" value="ADENOSINE/GUANOSINE DIPHOSPHATASE"/>
    <property type="match status" value="1"/>
</dbReference>
<dbReference type="Pfam" id="PF01150">
    <property type="entry name" value="GDA1_CD39"/>
    <property type="match status" value="1"/>
</dbReference>
<evidence type="ECO:0000313" key="5">
    <source>
        <dbReference type="Proteomes" id="UP000472240"/>
    </source>
</evidence>
<dbReference type="GO" id="GO:0005524">
    <property type="term" value="F:ATP binding"/>
    <property type="evidence" value="ECO:0007669"/>
    <property type="project" value="UniProtKB-KW"/>
</dbReference>
<sequence>MEENGVCFQGRYEVWKYIFEGTERNQFILKMVWRYLKNLKMELPYDPVIPLLGIYPEKSKAPIQKSLCTPMFIAALYTIAKTWKQPKCPSVDDWIKKLWYIYTMEYYAAIKKKEILPFAMTWMDLGNIMLMVTTLTHEIFKALQPGLSTYADDVEKSTAGILELLDVAKQDIPFDFWNATPLVLEATAGLRLLPGEKAQNLLQKVKEVFKASPFLVGDDCVSIMKGTNKGVSAWVTVSFLTGILKTSGSSSVGMLDLGGGSTQITFLPRVQGTLQTSLPGYLTSLQMFNRTYKLYSYSYLGLGLMSARLAILGGIEGKPAVNQLCASGVSEILQNKVHIMEEVKDVDFHAFSYYYDLAANVDLVGKGGSLVIGDFEIAAKYGEHLEVWEYGVESVVGVTMLGPDHKFAMSCMAQVMGDGAFSVPNQNRAYF</sequence>
<accession>A0A671EWJ1</accession>
<dbReference type="GeneTree" id="ENSGT01150000286963"/>
<keyword evidence="3" id="KW-0067">ATP-binding</keyword>
<evidence type="ECO:0000313" key="4">
    <source>
        <dbReference type="Ensembl" id="ENSRFEP00010017704.1"/>
    </source>
</evidence>
<dbReference type="Ensembl" id="ENSRFET00010019302.1">
    <property type="protein sequence ID" value="ENSRFEP00010017704.1"/>
    <property type="gene ID" value="ENSRFEG00010011594.1"/>
</dbReference>
<keyword evidence="2" id="KW-0378">Hydrolase</keyword>
<gene>
    <name evidence="4" type="primary">ENTPD6</name>
</gene>
<protein>
    <submittedName>
        <fullName evidence="4">Ectonucleoside triphosphate diphosphohydrolase 6</fullName>
    </submittedName>
</protein>
<dbReference type="Proteomes" id="UP000472240">
    <property type="component" value="Chromosome 23"/>
</dbReference>
<name>A0A671EWJ1_RHIFE</name>
<dbReference type="GO" id="GO:0016787">
    <property type="term" value="F:hydrolase activity"/>
    <property type="evidence" value="ECO:0007669"/>
    <property type="project" value="UniProtKB-KW"/>
</dbReference>
<reference evidence="4 5" key="1">
    <citation type="journal article" date="2015" name="Annu Rev Anim Biosci">
        <title>The Genome 10K Project: a way forward.</title>
        <authorList>
            <person name="Koepfli K.P."/>
            <person name="Paten B."/>
            <person name="O'Brien S.J."/>
            <person name="Koepfli K.P."/>
            <person name="Paten B."/>
            <person name="Antunes A."/>
            <person name="Belov K."/>
            <person name="Bustamante C."/>
            <person name="Castoe T.A."/>
            <person name="Clawson H."/>
            <person name="Crawford A.J."/>
            <person name="Diekhans M."/>
            <person name="Distel D."/>
            <person name="Durbin R."/>
            <person name="Earl D."/>
            <person name="Fujita M.K."/>
            <person name="Gamble T."/>
            <person name="Georges A."/>
            <person name="Gemmell N."/>
            <person name="Gilbert M.T."/>
            <person name="Graves J.M."/>
            <person name="Green R.E."/>
            <person name="Hickey G."/>
            <person name="Jarvis E.D."/>
            <person name="Johnson W."/>
            <person name="Komissarov A."/>
            <person name="Korf I."/>
            <person name="Kuhn R."/>
            <person name="Larkin D.M."/>
            <person name="Lewin H."/>
            <person name="Lopez J.V."/>
            <person name="Ma J."/>
            <person name="Marques-Bonet T."/>
            <person name="Miller W."/>
            <person name="Murphy R."/>
            <person name="Pevzner P."/>
            <person name="Shapiro B."/>
            <person name="Steiner C."/>
            <person name="Tamazian G."/>
            <person name="Venkatesh B."/>
            <person name="Wang J."/>
            <person name="Wayne R."/>
            <person name="Wiley E."/>
            <person name="Yang H."/>
            <person name="Zhang G."/>
            <person name="Haussler D."/>
            <person name="Ryder O."/>
            <person name="O'Brien S.J."/>
        </authorList>
    </citation>
    <scope>NUCLEOTIDE SEQUENCE</scope>
</reference>
<keyword evidence="5" id="KW-1185">Reference proteome</keyword>
<dbReference type="GO" id="GO:0005794">
    <property type="term" value="C:Golgi apparatus"/>
    <property type="evidence" value="ECO:0007669"/>
    <property type="project" value="TreeGrafter"/>
</dbReference>
<reference evidence="5" key="3">
    <citation type="submission" date="2018-12" db="EMBL/GenBank/DDBJ databases">
        <title>G10K-VGP greater horseshoe bat female genome, primary haplotype.</title>
        <authorList>
            <person name="Teeling E."/>
            <person name="Myers G."/>
            <person name="Vernes S."/>
            <person name="Pippel M."/>
            <person name="Winkler S."/>
            <person name="Fedrigo O."/>
            <person name="Rhie A."/>
            <person name="Koren S."/>
            <person name="Phillippy A."/>
            <person name="Lewin H."/>
            <person name="Damas J."/>
            <person name="Howe K."/>
            <person name="Mountcastle J."/>
            <person name="Jarvis E.D."/>
        </authorList>
    </citation>
    <scope>NUCLEOTIDE SEQUENCE [LARGE SCALE GENOMIC DNA]</scope>
</reference>
<proteinExistence type="inferred from homology"/>
<keyword evidence="3" id="KW-0547">Nucleotide-binding</keyword>
<evidence type="ECO:0000256" key="1">
    <source>
        <dbReference type="ARBA" id="ARBA00009283"/>
    </source>
</evidence>
<dbReference type="PANTHER" id="PTHR11782:SF99">
    <property type="entry name" value="ECTONUCLEOSIDE TRIPHOSPHATE DIPHOSPHOHYDROLASE 6"/>
    <property type="match status" value="1"/>
</dbReference>
<dbReference type="Gene3D" id="3.30.420.150">
    <property type="entry name" value="Exopolyphosphatase. Domain 2"/>
    <property type="match status" value="1"/>
</dbReference>